<name>A0A5C6A085_9BACT</name>
<organism evidence="2 3">
    <name type="scientific">Neorhodopirellula pilleata</name>
    <dbReference type="NCBI Taxonomy" id="2714738"/>
    <lineage>
        <taxon>Bacteria</taxon>
        <taxon>Pseudomonadati</taxon>
        <taxon>Planctomycetota</taxon>
        <taxon>Planctomycetia</taxon>
        <taxon>Pirellulales</taxon>
        <taxon>Pirellulaceae</taxon>
        <taxon>Neorhodopirellula</taxon>
    </lineage>
</organism>
<evidence type="ECO:0000313" key="3">
    <source>
        <dbReference type="Proteomes" id="UP000316213"/>
    </source>
</evidence>
<evidence type="ECO:0000313" key="2">
    <source>
        <dbReference type="EMBL" id="TWT92598.1"/>
    </source>
</evidence>
<dbReference type="EMBL" id="SJPM01000011">
    <property type="protein sequence ID" value="TWT92598.1"/>
    <property type="molecule type" value="Genomic_DNA"/>
</dbReference>
<dbReference type="SUPFAM" id="SSF158682">
    <property type="entry name" value="TerB-like"/>
    <property type="match status" value="1"/>
</dbReference>
<dbReference type="AlphaFoldDB" id="A0A5C6A085"/>
<accession>A0A5C6A085</accession>
<protein>
    <recommendedName>
        <fullName evidence="1">Zinc-ribbon 15 domain-containing protein</fullName>
    </recommendedName>
</protein>
<sequence length="210" mass="24134">MILIGTMNLTRTRQTGDFYCPTCGVTQSYRLRARRPFLTLYFIPTVPIGQAELFVHCDHCKSNWDPGVLNMDQVTHQRVQAEQYKDEAIRSAVLIALQDGDITEPQVQALLHLADMMFDRPIEREELGRLCSIARQAGIRPHNYVLTISKRWTMTQRLLALQAMFLVATASEEDLSDEMVKTLISMRDLLQLTENEFQIAIEDTLQYRVA</sequence>
<dbReference type="InterPro" id="IPR029024">
    <property type="entry name" value="TerB-like"/>
</dbReference>
<dbReference type="Pfam" id="PF17032">
    <property type="entry name" value="Zn_ribbon_15"/>
    <property type="match status" value="1"/>
</dbReference>
<comment type="caution">
    <text evidence="2">The sequence shown here is derived from an EMBL/GenBank/DDBJ whole genome shotgun (WGS) entry which is preliminary data.</text>
</comment>
<dbReference type="OrthoDB" id="1261251at2"/>
<dbReference type="InterPro" id="IPR031493">
    <property type="entry name" value="Zinc_ribbon_15"/>
</dbReference>
<gene>
    <name evidence="2" type="ORF">Pla100_46160</name>
</gene>
<feature type="domain" description="Zinc-ribbon 15" evidence="1">
    <location>
        <begin position="19"/>
        <end position="64"/>
    </location>
</feature>
<reference evidence="2 3" key="1">
    <citation type="submission" date="2019-02" db="EMBL/GenBank/DDBJ databases">
        <title>Deep-cultivation of Planctomycetes and their phenomic and genomic characterization uncovers novel biology.</title>
        <authorList>
            <person name="Wiegand S."/>
            <person name="Jogler M."/>
            <person name="Boedeker C."/>
            <person name="Pinto D."/>
            <person name="Vollmers J."/>
            <person name="Rivas-Marin E."/>
            <person name="Kohn T."/>
            <person name="Peeters S.H."/>
            <person name="Heuer A."/>
            <person name="Rast P."/>
            <person name="Oberbeckmann S."/>
            <person name="Bunk B."/>
            <person name="Jeske O."/>
            <person name="Meyerdierks A."/>
            <person name="Storesund J.E."/>
            <person name="Kallscheuer N."/>
            <person name="Luecker S."/>
            <person name="Lage O.M."/>
            <person name="Pohl T."/>
            <person name="Merkel B.J."/>
            <person name="Hornburger P."/>
            <person name="Mueller R.-W."/>
            <person name="Bruemmer F."/>
            <person name="Labrenz M."/>
            <person name="Spormann A.M."/>
            <person name="Op Den Camp H."/>
            <person name="Overmann J."/>
            <person name="Amann R."/>
            <person name="Jetten M.S.M."/>
            <person name="Mascher T."/>
            <person name="Medema M.H."/>
            <person name="Devos D.P."/>
            <person name="Kaster A.-K."/>
            <person name="Ovreas L."/>
            <person name="Rohde M."/>
            <person name="Galperin M.Y."/>
            <person name="Jogler C."/>
        </authorList>
    </citation>
    <scope>NUCLEOTIDE SEQUENCE [LARGE SCALE GENOMIC DNA]</scope>
    <source>
        <strain evidence="2 3">Pla100</strain>
    </source>
</reference>
<keyword evidence="3" id="KW-1185">Reference proteome</keyword>
<evidence type="ECO:0000259" key="1">
    <source>
        <dbReference type="Pfam" id="PF17032"/>
    </source>
</evidence>
<proteinExistence type="predicted"/>
<dbReference type="Proteomes" id="UP000316213">
    <property type="component" value="Unassembled WGS sequence"/>
</dbReference>